<feature type="region of interest" description="Disordered" evidence="2">
    <location>
        <begin position="187"/>
        <end position="207"/>
    </location>
</feature>
<feature type="region of interest" description="Disordered" evidence="2">
    <location>
        <begin position="388"/>
        <end position="495"/>
    </location>
</feature>
<feature type="coiled-coil region" evidence="1">
    <location>
        <begin position="75"/>
        <end position="144"/>
    </location>
</feature>
<feature type="compositionally biased region" description="Basic and acidic residues" evidence="2">
    <location>
        <begin position="283"/>
        <end position="292"/>
    </location>
</feature>
<organism evidence="3 4">
    <name type="scientific">Tetraparma gracilis</name>
    <dbReference type="NCBI Taxonomy" id="2962635"/>
    <lineage>
        <taxon>Eukaryota</taxon>
        <taxon>Sar</taxon>
        <taxon>Stramenopiles</taxon>
        <taxon>Ochrophyta</taxon>
        <taxon>Bolidophyceae</taxon>
        <taxon>Parmales</taxon>
        <taxon>Triparmaceae</taxon>
        <taxon>Tetraparma</taxon>
    </lineage>
</organism>
<feature type="compositionally biased region" description="Low complexity" evidence="2">
    <location>
        <begin position="257"/>
        <end position="266"/>
    </location>
</feature>
<sequence length="495" mass="55075">AHFTALINAALADQQSKWQTLNSHVDDANSNVGKAQRYVKVVSDGIVKSEAARMQREMEIRQGIAKSETMLMGEKENLEIRLDHETKLKDKLGAELEEHRVRLSEQEQELETIRGNYALAQKGLAAGKQAVEDALRRIARMAEERNTMGAENDELVRKNLALAGDRARLLDVCERMKNQVGYRDGHLAQYAGDPQPQYSPHSGMDEKSSMMVSDQLVARELEATRRLLGSTPDRKRELAQGGVSFDPTFLRATPGSQQQQQQQQQQPAPFGAPPALDSYFAPPKEEQERRNAVRRELDSKMGQLAAHVGQIEEVVKVSASLLDRFEELKQHPSAHSVNSENVVGPNKRIQELENECYQLLDSNARIALQLQQLGLDLQRVYRRFKTLEAGSGPGGAARKAEPKPQAPARQVPAPEASAAQPEHGRRGSTGEISQLYKDLQEGAPHLQGAEQEKAYRMLEQMQAGMRTPQQGTGTEKLSKIGSDLEDLSRRLEGFD</sequence>
<feature type="non-terminal residue" evidence="3">
    <location>
        <position position="1"/>
    </location>
</feature>
<name>A0ABQ6MSZ1_9STRA</name>
<evidence type="ECO:0000256" key="2">
    <source>
        <dbReference type="SAM" id="MobiDB-lite"/>
    </source>
</evidence>
<protein>
    <submittedName>
        <fullName evidence="3">Uncharacterized protein</fullName>
    </submittedName>
</protein>
<comment type="caution">
    <text evidence="3">The sequence shown here is derived from an EMBL/GenBank/DDBJ whole genome shotgun (WGS) entry which is preliminary data.</text>
</comment>
<dbReference type="Proteomes" id="UP001165060">
    <property type="component" value="Unassembled WGS sequence"/>
</dbReference>
<keyword evidence="4" id="KW-1185">Reference proteome</keyword>
<feature type="region of interest" description="Disordered" evidence="2">
    <location>
        <begin position="245"/>
        <end position="292"/>
    </location>
</feature>
<dbReference type="EMBL" id="BRYB01001713">
    <property type="protein sequence ID" value="GMI31799.1"/>
    <property type="molecule type" value="Genomic_DNA"/>
</dbReference>
<reference evidence="3 4" key="1">
    <citation type="journal article" date="2023" name="Commun. Biol.">
        <title>Genome analysis of Parmales, the sister group of diatoms, reveals the evolutionary specialization of diatoms from phago-mixotrophs to photoautotrophs.</title>
        <authorList>
            <person name="Ban H."/>
            <person name="Sato S."/>
            <person name="Yoshikawa S."/>
            <person name="Yamada K."/>
            <person name="Nakamura Y."/>
            <person name="Ichinomiya M."/>
            <person name="Sato N."/>
            <person name="Blanc-Mathieu R."/>
            <person name="Endo H."/>
            <person name="Kuwata A."/>
            <person name="Ogata H."/>
        </authorList>
    </citation>
    <scope>NUCLEOTIDE SEQUENCE [LARGE SCALE GENOMIC DNA]</scope>
</reference>
<evidence type="ECO:0000313" key="3">
    <source>
        <dbReference type="EMBL" id="GMI31799.1"/>
    </source>
</evidence>
<keyword evidence="1" id="KW-0175">Coiled coil</keyword>
<gene>
    <name evidence="3" type="ORF">TeGR_g10917</name>
</gene>
<evidence type="ECO:0000313" key="4">
    <source>
        <dbReference type="Proteomes" id="UP001165060"/>
    </source>
</evidence>
<feature type="compositionally biased region" description="Basic and acidic residues" evidence="2">
    <location>
        <begin position="486"/>
        <end position="495"/>
    </location>
</feature>
<evidence type="ECO:0000256" key="1">
    <source>
        <dbReference type="SAM" id="Coils"/>
    </source>
</evidence>
<proteinExistence type="predicted"/>
<accession>A0ABQ6MSZ1</accession>